<evidence type="ECO:0000313" key="2">
    <source>
        <dbReference type="Proteomes" id="UP001057402"/>
    </source>
</evidence>
<organism evidence="1 2">
    <name type="scientific">Melastoma candidum</name>
    <dbReference type="NCBI Taxonomy" id="119954"/>
    <lineage>
        <taxon>Eukaryota</taxon>
        <taxon>Viridiplantae</taxon>
        <taxon>Streptophyta</taxon>
        <taxon>Embryophyta</taxon>
        <taxon>Tracheophyta</taxon>
        <taxon>Spermatophyta</taxon>
        <taxon>Magnoliopsida</taxon>
        <taxon>eudicotyledons</taxon>
        <taxon>Gunneridae</taxon>
        <taxon>Pentapetalae</taxon>
        <taxon>rosids</taxon>
        <taxon>malvids</taxon>
        <taxon>Myrtales</taxon>
        <taxon>Melastomataceae</taxon>
        <taxon>Melastomatoideae</taxon>
        <taxon>Melastomateae</taxon>
        <taxon>Melastoma</taxon>
    </lineage>
</organism>
<dbReference type="EMBL" id="CM042880">
    <property type="protein sequence ID" value="KAI4388774.1"/>
    <property type="molecule type" value="Genomic_DNA"/>
</dbReference>
<comment type="caution">
    <text evidence="1">The sequence shown here is derived from an EMBL/GenBank/DDBJ whole genome shotgun (WGS) entry which is preliminary data.</text>
</comment>
<evidence type="ECO:0000313" key="1">
    <source>
        <dbReference type="EMBL" id="KAI4388774.1"/>
    </source>
</evidence>
<name>A0ACB9SG06_9MYRT</name>
<protein>
    <submittedName>
        <fullName evidence="1">Uncharacterized protein</fullName>
    </submittedName>
</protein>
<keyword evidence="2" id="KW-1185">Reference proteome</keyword>
<dbReference type="Proteomes" id="UP001057402">
    <property type="component" value="Chromosome 1"/>
</dbReference>
<gene>
    <name evidence="1" type="ORF">MLD38_001075</name>
</gene>
<accession>A0ACB9SG06</accession>
<sequence length="224" mass="25014">MQEIMLVSSKGSSITVTVRIKGGGKTIQSVARPHQWAALGLTRQKPHQICICTMLRNQAKCICEWVMYHARIGVHHWFIYDNNSEYQTTGVIRSLCGANHNNSHHFWPWIMIQEAGLAHCTLRGSDDDQSLQVPGMGGVQGEVSQEGLPLMLPTGRIGRIVGFKDRALGLGRDQVLRLFAEPGSNHIAVAGRQVRRGASQSQREKIRCCQTLDSWTTLHDWSSF</sequence>
<proteinExistence type="predicted"/>
<reference evidence="2" key="1">
    <citation type="journal article" date="2023" name="Front. Plant Sci.">
        <title>Chromosomal-level genome assembly of Melastoma candidum provides insights into trichome evolution.</title>
        <authorList>
            <person name="Zhong Y."/>
            <person name="Wu W."/>
            <person name="Sun C."/>
            <person name="Zou P."/>
            <person name="Liu Y."/>
            <person name="Dai S."/>
            <person name="Zhou R."/>
        </authorList>
    </citation>
    <scope>NUCLEOTIDE SEQUENCE [LARGE SCALE GENOMIC DNA]</scope>
</reference>